<evidence type="ECO:0000256" key="2">
    <source>
        <dbReference type="ARBA" id="ARBA00010790"/>
    </source>
</evidence>
<dbReference type="InterPro" id="IPR012132">
    <property type="entry name" value="GMC_OxRdtase"/>
</dbReference>
<evidence type="ECO:0000313" key="9">
    <source>
        <dbReference type="Proteomes" id="UP001595377"/>
    </source>
</evidence>
<accession>A0ABV7DFZ4</accession>
<comment type="cofactor">
    <cofactor evidence="1">
        <name>FAD</name>
        <dbReference type="ChEBI" id="CHEBI:57692"/>
    </cofactor>
</comment>
<evidence type="ECO:0000256" key="4">
    <source>
        <dbReference type="ARBA" id="ARBA00022827"/>
    </source>
</evidence>
<keyword evidence="9" id="KW-1185">Reference proteome</keyword>
<proteinExistence type="inferred from homology"/>
<organism evidence="8 9">
    <name type="scientific">Shinella pollutisoli</name>
    <dbReference type="NCBI Taxonomy" id="2250594"/>
    <lineage>
        <taxon>Bacteria</taxon>
        <taxon>Pseudomonadati</taxon>
        <taxon>Pseudomonadota</taxon>
        <taxon>Alphaproteobacteria</taxon>
        <taxon>Hyphomicrobiales</taxon>
        <taxon>Rhizobiaceae</taxon>
        <taxon>Shinella</taxon>
    </lineage>
</organism>
<dbReference type="PROSITE" id="PS00623">
    <property type="entry name" value="GMC_OXRED_1"/>
    <property type="match status" value="1"/>
</dbReference>
<evidence type="ECO:0000259" key="7">
    <source>
        <dbReference type="PROSITE" id="PS00624"/>
    </source>
</evidence>
<dbReference type="PROSITE" id="PS00624">
    <property type="entry name" value="GMC_OXRED_2"/>
    <property type="match status" value="1"/>
</dbReference>
<dbReference type="RefSeq" id="WP_257311191.1">
    <property type="nucleotide sequence ID" value="NZ_JANFDG010000001.1"/>
</dbReference>
<dbReference type="PANTHER" id="PTHR11552">
    <property type="entry name" value="GLUCOSE-METHANOL-CHOLINE GMC OXIDOREDUCTASE"/>
    <property type="match status" value="1"/>
</dbReference>
<evidence type="ECO:0000313" key="8">
    <source>
        <dbReference type="EMBL" id="MFC3073220.1"/>
    </source>
</evidence>
<evidence type="ECO:0000256" key="5">
    <source>
        <dbReference type="RuleBase" id="RU003968"/>
    </source>
</evidence>
<evidence type="ECO:0000256" key="1">
    <source>
        <dbReference type="ARBA" id="ARBA00001974"/>
    </source>
</evidence>
<comment type="caution">
    <text evidence="8">The sequence shown here is derived from an EMBL/GenBank/DDBJ whole genome shotgun (WGS) entry which is preliminary data.</text>
</comment>
<keyword evidence="3 5" id="KW-0285">Flavoprotein</keyword>
<dbReference type="SUPFAM" id="SSF54373">
    <property type="entry name" value="FAD-linked reductases, C-terminal domain"/>
    <property type="match status" value="1"/>
</dbReference>
<evidence type="ECO:0000259" key="6">
    <source>
        <dbReference type="PROSITE" id="PS00623"/>
    </source>
</evidence>
<dbReference type="PROSITE" id="PS51257">
    <property type="entry name" value="PROKAR_LIPOPROTEIN"/>
    <property type="match status" value="1"/>
</dbReference>
<dbReference type="Pfam" id="PF05199">
    <property type="entry name" value="GMC_oxred_C"/>
    <property type="match status" value="1"/>
</dbReference>
<keyword evidence="4 5" id="KW-0274">FAD</keyword>
<protein>
    <submittedName>
        <fullName evidence="8">GMC family oxidoreductase</fullName>
    </submittedName>
</protein>
<dbReference type="Proteomes" id="UP001595377">
    <property type="component" value="Unassembled WGS sequence"/>
</dbReference>
<sequence>MDPDRNDFDYVIVGAGSAGCVLANRLTEDPDCRVLLLEAGSRDGALMMRMPAAVYKVYLDPRYNWNYASEPQKQLKGRRIPVPRGRTLGGSSSINAMVYLRGHPADYDSWEARGLEGWSFRHCLPYFRRSENSDRGASLYHGADGPLHVQRGKLSSKIFDAFLESASSAGHHVSDDLNGPGPFGIGRMDSTKKRGERCSAAVGYLHPARSRPNLTIRTGALVHRILFAGDRAEGVLFSHGGNMVKAYAGREVILSGGSINSPQLLMLSGIGPASHLLRHGIDVKLDRPLVGGNLQDHLDFGMTVKLNEPVSHSWMGSLAGKARVGTEWLLRQTGPAASNVWEVGGFARAFPQTHLPAVQYHLCPMKIDYHNDTLRVTNGFTLMIAQLRQRSTGRLFLRSASPADAPAIDFRFLSDPRDIVEIREAIKATREIVEQPQIRKLGSVEANPGESQRTDAEIEDAIRSSIETEFHPSCTCRMGADDDSVVDPQLRVRGIEGLRIVDASVMPDVVGANLNATVIMIAEKAADMIRGRPPLPEAPIERSPPAAIAEIMELRDRSEPLRPGDLHPYC</sequence>
<reference evidence="9" key="1">
    <citation type="journal article" date="2019" name="Int. J. Syst. Evol. Microbiol.">
        <title>The Global Catalogue of Microorganisms (GCM) 10K type strain sequencing project: providing services to taxonomists for standard genome sequencing and annotation.</title>
        <authorList>
            <consortium name="The Broad Institute Genomics Platform"/>
            <consortium name="The Broad Institute Genome Sequencing Center for Infectious Disease"/>
            <person name="Wu L."/>
            <person name="Ma J."/>
        </authorList>
    </citation>
    <scope>NUCLEOTIDE SEQUENCE [LARGE SCALE GENOMIC DNA]</scope>
    <source>
        <strain evidence="9">KCTC 52677</strain>
    </source>
</reference>
<dbReference type="InterPro" id="IPR036188">
    <property type="entry name" value="FAD/NAD-bd_sf"/>
</dbReference>
<dbReference type="SUPFAM" id="SSF51905">
    <property type="entry name" value="FAD/NAD(P)-binding domain"/>
    <property type="match status" value="1"/>
</dbReference>
<dbReference type="Pfam" id="PF00732">
    <property type="entry name" value="GMC_oxred_N"/>
    <property type="match status" value="1"/>
</dbReference>
<name>A0ABV7DFZ4_9HYPH</name>
<feature type="domain" description="Glucose-methanol-choline oxidoreductase N-terminal" evidence="7">
    <location>
        <begin position="257"/>
        <end position="271"/>
    </location>
</feature>
<evidence type="ECO:0000256" key="3">
    <source>
        <dbReference type="ARBA" id="ARBA00022630"/>
    </source>
</evidence>
<dbReference type="Gene3D" id="3.50.50.60">
    <property type="entry name" value="FAD/NAD(P)-binding domain"/>
    <property type="match status" value="1"/>
</dbReference>
<dbReference type="Gene3D" id="3.30.560.10">
    <property type="entry name" value="Glucose Oxidase, domain 3"/>
    <property type="match status" value="1"/>
</dbReference>
<dbReference type="InterPro" id="IPR007867">
    <property type="entry name" value="GMC_OxRtase_C"/>
</dbReference>
<dbReference type="InterPro" id="IPR000172">
    <property type="entry name" value="GMC_OxRdtase_N"/>
</dbReference>
<dbReference type="PANTHER" id="PTHR11552:SF147">
    <property type="entry name" value="CHOLINE DEHYDROGENASE, MITOCHONDRIAL"/>
    <property type="match status" value="1"/>
</dbReference>
<comment type="similarity">
    <text evidence="2 5">Belongs to the GMC oxidoreductase family.</text>
</comment>
<dbReference type="EMBL" id="JBHRSP010000015">
    <property type="protein sequence ID" value="MFC3073220.1"/>
    <property type="molecule type" value="Genomic_DNA"/>
</dbReference>
<feature type="domain" description="Glucose-methanol-choline oxidoreductase N-terminal" evidence="6">
    <location>
        <begin position="85"/>
        <end position="108"/>
    </location>
</feature>
<dbReference type="PIRSF" id="PIRSF000137">
    <property type="entry name" value="Alcohol_oxidase"/>
    <property type="match status" value="1"/>
</dbReference>
<gene>
    <name evidence="8" type="ORF">ACFOHH_08920</name>
</gene>
<dbReference type="NCBIfam" id="NF002550">
    <property type="entry name" value="PRK02106.1"/>
    <property type="match status" value="1"/>
</dbReference>